<evidence type="ECO:0000313" key="1">
    <source>
        <dbReference type="EMBL" id="OLP06893.1"/>
    </source>
</evidence>
<reference evidence="1 2" key="1">
    <citation type="submission" date="2017-01" db="EMBL/GenBank/DDBJ databases">
        <title>Genome sequence of Rhodoferax antarcticus ANT.BR, a psychrophilic purple nonsulfur bacterium from an Antarctic microbial mat.</title>
        <authorList>
            <person name="Baker J."/>
            <person name="Riester C."/>
            <person name="Skinner B."/>
            <person name="Newell A."/>
            <person name="Swingley W."/>
            <person name="Madigan M."/>
            <person name="Jung D."/>
            <person name="Asao M."/>
            <person name="Chen M."/>
            <person name="Loughlin P."/>
            <person name="Pan H."/>
            <person name="Lin S."/>
            <person name="Li N."/>
            <person name="Shaw J."/>
            <person name="Prado M."/>
            <person name="Sherman C."/>
            <person name="Li X."/>
            <person name="Tang J."/>
            <person name="Blankenship R."/>
            <person name="Zhao T."/>
            <person name="Touchman J."/>
            <person name="Sattley M."/>
        </authorList>
    </citation>
    <scope>NUCLEOTIDE SEQUENCE [LARGE SCALE GENOMIC DNA]</scope>
    <source>
        <strain evidence="1 2">ANT.BR</strain>
    </source>
</reference>
<protein>
    <submittedName>
        <fullName evidence="1">Uncharacterized protein</fullName>
    </submittedName>
</protein>
<sequence>MTPPDLFTHNRVILTHFDSYSAALLFPRWEQTLLWPAALPATATPMRSAAVVTPEFSGQAVRQAVIDICGFSPDTLERVNEFNHWAHTEDGPVRIHLLRFTTRDAPKAAIAALGGEFKPISLLRSCPMSELLLLREVFNLIVSAGVP</sequence>
<dbReference type="EMBL" id="MSYM01000011">
    <property type="protein sequence ID" value="OLP06893.1"/>
    <property type="molecule type" value="Genomic_DNA"/>
</dbReference>
<gene>
    <name evidence="1" type="ORF">BLL52_1639</name>
</gene>
<keyword evidence="2" id="KW-1185">Reference proteome</keyword>
<name>A0A1Q8YFW7_9BURK</name>
<dbReference type="RefSeq" id="WP_075586265.1">
    <property type="nucleotide sequence ID" value="NZ_MSYM01000011.1"/>
</dbReference>
<dbReference type="AlphaFoldDB" id="A0A1Q8YFW7"/>
<comment type="caution">
    <text evidence="1">The sequence shown here is derived from an EMBL/GenBank/DDBJ whole genome shotgun (WGS) entry which is preliminary data.</text>
</comment>
<organism evidence="1 2">
    <name type="scientific">Rhodoferax antarcticus ANT.BR</name>
    <dbReference type="NCBI Taxonomy" id="1111071"/>
    <lineage>
        <taxon>Bacteria</taxon>
        <taxon>Pseudomonadati</taxon>
        <taxon>Pseudomonadota</taxon>
        <taxon>Betaproteobacteria</taxon>
        <taxon>Burkholderiales</taxon>
        <taxon>Comamonadaceae</taxon>
        <taxon>Rhodoferax</taxon>
    </lineage>
</organism>
<proteinExistence type="predicted"/>
<dbReference type="Proteomes" id="UP000185911">
    <property type="component" value="Unassembled WGS sequence"/>
</dbReference>
<evidence type="ECO:0000313" key="2">
    <source>
        <dbReference type="Proteomes" id="UP000185911"/>
    </source>
</evidence>
<accession>A0A1Q8YFW7</accession>